<keyword evidence="6 11" id="KW-0732">Signal</keyword>
<dbReference type="InterPro" id="IPR057739">
    <property type="entry name" value="Glyco_hydro_29_N"/>
</dbReference>
<keyword evidence="9" id="KW-0326">Glycosidase</keyword>
<evidence type="ECO:0000256" key="1">
    <source>
        <dbReference type="ARBA" id="ARBA00004271"/>
    </source>
</evidence>
<comment type="similarity">
    <text evidence="2">Belongs to the glycosyl hydrolase 29 family.</text>
</comment>
<dbReference type="GO" id="GO:0004560">
    <property type="term" value="F:alpha-L-fucosidase activity"/>
    <property type="evidence" value="ECO:0000318"/>
    <property type="project" value="GO_Central"/>
</dbReference>
<feature type="domain" description="Glycoside hydrolase family 29 N-terminal" evidence="12">
    <location>
        <begin position="72"/>
        <end position="338"/>
    </location>
</feature>
<dbReference type="FunFam" id="2.60.120.260:FF:000093">
    <property type="entry name" value="Alpha-L-fucosidase 1"/>
    <property type="match status" value="2"/>
</dbReference>
<organism evidence="13 14">
    <name type="scientific">Vitis vinifera</name>
    <name type="common">Grape</name>
    <dbReference type="NCBI Taxonomy" id="29760"/>
    <lineage>
        <taxon>Eukaryota</taxon>
        <taxon>Viridiplantae</taxon>
        <taxon>Streptophyta</taxon>
        <taxon>Embryophyta</taxon>
        <taxon>Tracheophyta</taxon>
        <taxon>Spermatophyta</taxon>
        <taxon>Magnoliopsida</taxon>
        <taxon>eudicotyledons</taxon>
        <taxon>Gunneridae</taxon>
        <taxon>Pentapetalae</taxon>
        <taxon>rosids</taxon>
        <taxon>Vitales</taxon>
        <taxon>Vitaceae</taxon>
        <taxon>Viteae</taxon>
        <taxon>Vitis</taxon>
    </lineage>
</organism>
<evidence type="ECO:0000256" key="8">
    <source>
        <dbReference type="ARBA" id="ARBA00023180"/>
    </source>
</evidence>
<evidence type="ECO:0000313" key="14">
    <source>
        <dbReference type="Proteomes" id="UP000009183"/>
    </source>
</evidence>
<dbReference type="InterPro" id="IPR000933">
    <property type="entry name" value="Glyco_hydro_29"/>
</dbReference>
<proteinExistence type="inferred from homology"/>
<keyword evidence="14" id="KW-1185">Reference proteome</keyword>
<evidence type="ECO:0000256" key="5">
    <source>
        <dbReference type="ARBA" id="ARBA00022525"/>
    </source>
</evidence>
<dbReference type="STRING" id="29760.F6HAR2"/>
<evidence type="ECO:0000256" key="2">
    <source>
        <dbReference type="ARBA" id="ARBA00007951"/>
    </source>
</evidence>
<dbReference type="GO" id="GO:0016139">
    <property type="term" value="P:glycoside catabolic process"/>
    <property type="evidence" value="ECO:0000318"/>
    <property type="project" value="GO_Central"/>
</dbReference>
<dbReference type="SMART" id="SM00812">
    <property type="entry name" value="Alpha_L_fucos"/>
    <property type="match status" value="2"/>
</dbReference>
<keyword evidence="4" id="KW-0052">Apoplast</keyword>
<evidence type="ECO:0000256" key="10">
    <source>
        <dbReference type="ARBA" id="ARBA00081661"/>
    </source>
</evidence>
<dbReference type="InterPro" id="IPR017853">
    <property type="entry name" value="GH"/>
</dbReference>
<evidence type="ECO:0000256" key="9">
    <source>
        <dbReference type="ARBA" id="ARBA00023295"/>
    </source>
</evidence>
<sequence>MAKSLYFLCIIALVQLLEFIPSCMTQFATTPPLPVLPIPTASQLKWQQREIIMFFHFGMNTFTDSEWGTGQENPNLFNPTGLDARQWVSTAAEAGFSLVILTAKHHDGFCLWPSKYTDHSVVSSPWKNGHGDVVRDLTNAAKAQGNIDVGLYLSPWDRHDQRYGKNQEYNEYYLAQLQELLKQYGVIQEIWFDGAKGEDAANMSYYFEEWFEMVKELQSSINIFSDAGPDVRWVGNENGFSGNTSWSTINRTLLSIGNGDNVGYLNTGDPQGTDWVPPECDVSIRPGWFWHASEQPKELSQLLEIYYNSVGRNCVLLFNVPPNSTGLISEIDVQRLMEFKKAIDTTFSTNLAEKSSVDASSQRGGQNGGFGPENVLDDDNLWTYWAPDEGAAGQHWIEIKAASGGLRFNVIRIQEPIGLGQRIIGHEVYADGKLIVEGTTVGHKRLHRLGDVVEATVVKVQILESKGVPLVSSFGLHFDPFGQPNGTSVYKELELVITPPLPILPLPKSSQLKWQERELIMFLHFGVNTFTDSEWGTGHESPAIFNPTGLNASQWVEVAVEAGISLMILTAKHHDGFCLWPSKYTDHSVVSSPWRNGHGDVVRDLVTAAEARGVDVGLYLSPWDRHDRRYGKEKQYNEYYLAQLQELLHEYGNVREIWFDGAKGANAPNMSYDFGDWFAMVRELQTSINIFSDAGPDVRWVGNEKGFAGSTCWSTINRTSLSIGNASIVDYINTGDPKGTDWLPPECDVSIRPGWFWHKSQKPKKLSKLLEIYYNSVGRNCVLLFNVPPNTTGLISETDVQRLREFRNAVDTIFSTNLVENGAIKASSRRGGKDSDFGPENVLDSDHLWTFWAPREEDDEHWLEIKAANEGLRFNVVRIQEAIGLGQRIKRHEIYADGKLVGKGTTVGHKRLHRLGGVVHARSLKVRILESRGVPLVSSFGLHFDPFWHPPHGHSLSNGSRF</sequence>
<evidence type="ECO:0000256" key="7">
    <source>
        <dbReference type="ARBA" id="ARBA00022801"/>
    </source>
</evidence>
<accession>F6HAR2</accession>
<dbReference type="OrthoDB" id="6039950at2759"/>
<protein>
    <recommendedName>
        <fullName evidence="3">alpha-L-fucosidase</fullName>
        <ecNumber evidence="3">3.2.1.51</ecNumber>
    </recommendedName>
    <alternativeName>
        <fullName evidence="10">Alpha-L-fucoside fucohydrolase</fullName>
    </alternativeName>
</protein>
<reference evidence="14" key="1">
    <citation type="journal article" date="2007" name="Nature">
        <title>The grapevine genome sequence suggests ancestral hexaploidization in major angiosperm phyla.</title>
        <authorList>
            <consortium name="The French-Italian Public Consortium for Grapevine Genome Characterization."/>
            <person name="Jaillon O."/>
            <person name="Aury J.-M."/>
            <person name="Noel B."/>
            <person name="Policriti A."/>
            <person name="Clepet C."/>
            <person name="Casagrande A."/>
            <person name="Choisne N."/>
            <person name="Aubourg S."/>
            <person name="Vitulo N."/>
            <person name="Jubin C."/>
            <person name="Vezzi A."/>
            <person name="Legeai F."/>
            <person name="Hugueney P."/>
            <person name="Dasilva C."/>
            <person name="Horner D."/>
            <person name="Mica E."/>
            <person name="Jublot D."/>
            <person name="Poulain J."/>
            <person name="Bruyere C."/>
            <person name="Billault A."/>
            <person name="Segurens B."/>
            <person name="Gouyvenoux M."/>
            <person name="Ugarte E."/>
            <person name="Cattonaro F."/>
            <person name="Anthouard V."/>
            <person name="Vico V."/>
            <person name="Del Fabbro C."/>
            <person name="Alaux M."/>
            <person name="Di Gaspero G."/>
            <person name="Dumas V."/>
            <person name="Felice N."/>
            <person name="Paillard S."/>
            <person name="Juman I."/>
            <person name="Moroldo M."/>
            <person name="Scalabrin S."/>
            <person name="Canaguier A."/>
            <person name="Le Clainche I."/>
            <person name="Malacrida G."/>
            <person name="Durand E."/>
            <person name="Pesole G."/>
            <person name="Laucou V."/>
            <person name="Chatelet P."/>
            <person name="Merdinoglu D."/>
            <person name="Delledonne M."/>
            <person name="Pezzotti M."/>
            <person name="Lecharny A."/>
            <person name="Scarpelli C."/>
            <person name="Artiguenave F."/>
            <person name="Pe M.E."/>
            <person name="Valle G."/>
            <person name="Morgante M."/>
            <person name="Caboche M."/>
            <person name="Adam-Blondon A.-F."/>
            <person name="Weissenbach J."/>
            <person name="Quetier F."/>
            <person name="Wincker P."/>
        </authorList>
    </citation>
    <scope>NUCLEOTIDE SEQUENCE [LARGE SCALE GENOMIC DNA]</scope>
    <source>
        <strain evidence="14">cv. Pinot noir / PN40024</strain>
    </source>
</reference>
<dbReference type="PANTHER" id="PTHR10030">
    <property type="entry name" value="ALPHA-L-FUCOSIDASE"/>
    <property type="match status" value="1"/>
</dbReference>
<dbReference type="SMR" id="F6HAR2"/>
<dbReference type="PANTHER" id="PTHR10030:SF37">
    <property type="entry name" value="ALPHA-L-FUCOSIDASE-RELATED"/>
    <property type="match status" value="1"/>
</dbReference>
<feature type="domain" description="Glycoside hydrolase family 29 N-terminal" evidence="12">
    <location>
        <begin position="542"/>
        <end position="806"/>
    </location>
</feature>
<dbReference type="GO" id="GO:0006004">
    <property type="term" value="P:fucose metabolic process"/>
    <property type="evidence" value="ECO:0000318"/>
    <property type="project" value="GO_Central"/>
</dbReference>
<dbReference type="InParanoid" id="F6HAR2"/>
<dbReference type="Proteomes" id="UP000009183">
    <property type="component" value="Chromosome 16"/>
</dbReference>
<dbReference type="Gene3D" id="2.60.120.260">
    <property type="entry name" value="Galactose-binding domain-like"/>
    <property type="match status" value="2"/>
</dbReference>
<evidence type="ECO:0000256" key="3">
    <source>
        <dbReference type="ARBA" id="ARBA00012662"/>
    </source>
</evidence>
<evidence type="ECO:0000259" key="12">
    <source>
        <dbReference type="Pfam" id="PF01120"/>
    </source>
</evidence>
<dbReference type="GO" id="GO:0048046">
    <property type="term" value="C:apoplast"/>
    <property type="evidence" value="ECO:0007669"/>
    <property type="project" value="UniProtKB-SubCell"/>
</dbReference>
<evidence type="ECO:0000256" key="6">
    <source>
        <dbReference type="ARBA" id="ARBA00022729"/>
    </source>
</evidence>
<evidence type="ECO:0000256" key="4">
    <source>
        <dbReference type="ARBA" id="ARBA00022523"/>
    </source>
</evidence>
<feature type="chain" id="PRO_5003335588" description="alpha-L-fucosidase" evidence="11">
    <location>
        <begin position="26"/>
        <end position="962"/>
    </location>
</feature>
<dbReference type="EC" id="3.2.1.51" evidence="3"/>
<dbReference type="AlphaFoldDB" id="F6HAR2"/>
<keyword evidence="8" id="KW-0325">Glycoprotein</keyword>
<gene>
    <name evidence="13" type="ordered locus">VIT_16s0022g02170</name>
</gene>
<dbReference type="PaxDb" id="29760-VIT_16s0022g02170.t01"/>
<feature type="signal peptide" evidence="11">
    <location>
        <begin position="1"/>
        <end position="25"/>
    </location>
</feature>
<dbReference type="Gene3D" id="3.20.20.80">
    <property type="entry name" value="Glycosidases"/>
    <property type="match status" value="2"/>
</dbReference>
<dbReference type="InterPro" id="IPR008979">
    <property type="entry name" value="Galactose-bd-like_sf"/>
</dbReference>
<keyword evidence="7" id="KW-0378">Hydrolase</keyword>
<dbReference type="FunFam" id="3.20.20.80:FF:000052">
    <property type="entry name" value="Putative alpha-L-fucosidase 1"/>
    <property type="match status" value="2"/>
</dbReference>
<comment type="subcellular location">
    <subcellularLocation>
        <location evidence="1">Secreted</location>
        <location evidence="1">Extracellular space</location>
        <location evidence="1">Apoplast</location>
    </subcellularLocation>
</comment>
<dbReference type="SUPFAM" id="SSF49785">
    <property type="entry name" value="Galactose-binding domain-like"/>
    <property type="match status" value="1"/>
</dbReference>
<evidence type="ECO:0000313" key="13">
    <source>
        <dbReference type="EMBL" id="CCB49244.1"/>
    </source>
</evidence>
<dbReference type="eggNOG" id="KOG3340">
    <property type="taxonomic scope" value="Eukaryota"/>
</dbReference>
<evidence type="ECO:0000256" key="11">
    <source>
        <dbReference type="SAM" id="SignalP"/>
    </source>
</evidence>
<dbReference type="EMBL" id="FN595506">
    <property type="protein sequence ID" value="CCB49244.1"/>
    <property type="molecule type" value="Genomic_DNA"/>
</dbReference>
<dbReference type="SUPFAM" id="SSF51445">
    <property type="entry name" value="(Trans)glycosidases"/>
    <property type="match status" value="2"/>
</dbReference>
<dbReference type="HOGENOM" id="CLU_307454_0_0_1"/>
<dbReference type="Pfam" id="PF01120">
    <property type="entry name" value="Alpha_L_fucos"/>
    <property type="match status" value="2"/>
</dbReference>
<name>F6HAR2_VITVI</name>
<dbReference type="GO" id="GO:0005764">
    <property type="term" value="C:lysosome"/>
    <property type="evidence" value="ECO:0000318"/>
    <property type="project" value="GO_Central"/>
</dbReference>
<keyword evidence="5" id="KW-0964">Secreted</keyword>